<name>A0A1J0GKU6_9CLOT</name>
<evidence type="ECO:0000256" key="1">
    <source>
        <dbReference type="SAM" id="Phobius"/>
    </source>
</evidence>
<feature type="transmembrane region" description="Helical" evidence="1">
    <location>
        <begin position="12"/>
        <end position="31"/>
    </location>
</feature>
<dbReference type="OrthoDB" id="10005594at2"/>
<dbReference type="RefSeq" id="WP_071613810.1">
    <property type="nucleotide sequence ID" value="NZ_CP015756.1"/>
</dbReference>
<keyword evidence="1" id="KW-1133">Transmembrane helix</keyword>
<accession>A0A1J0GKU6</accession>
<keyword evidence="1" id="KW-0472">Membrane</keyword>
<proteinExistence type="predicted"/>
<gene>
    <name evidence="2" type="ORF">A7L45_16255</name>
</gene>
<keyword evidence="3" id="KW-1185">Reference proteome</keyword>
<sequence length="170" mass="19349">MNSPLTLVDKAQIASAVATAFAAFMALITTIQNKNANKKIDNERNAMIKPIFLISSTFEDRIERSIEVTLKNIGFGTLLDINSFWKGSDGITTKVIKLHNDPSSDYKIIFNYAACTLDNRKLQGKLFLTYHNILCKRYEEQVDIEIEEKYVDITEEYNPILKSISDKIFS</sequence>
<dbReference type="AlphaFoldDB" id="A0A1J0GKU6"/>
<dbReference type="EMBL" id="CP015756">
    <property type="protein sequence ID" value="APC41518.1"/>
    <property type="molecule type" value="Genomic_DNA"/>
</dbReference>
<protein>
    <submittedName>
        <fullName evidence="2">Uncharacterized protein</fullName>
    </submittedName>
</protein>
<evidence type="ECO:0000313" key="2">
    <source>
        <dbReference type="EMBL" id="APC41518.1"/>
    </source>
</evidence>
<dbReference type="Proteomes" id="UP000182569">
    <property type="component" value="Chromosome"/>
</dbReference>
<reference evidence="3" key="1">
    <citation type="journal article" date="2016" name="Front. Microbiol.">
        <title>Complete Genome Sequence of Clostridium estertheticum DSM 8809, a Microbe Identified in Spoiled Vacuum Packed Beef.</title>
        <authorList>
            <person name="Yu Z."/>
            <person name="Gunn L."/>
            <person name="Brennan E."/>
            <person name="Reid R."/>
            <person name="Wall P.G."/>
            <person name="Gaora O.P."/>
            <person name="Hurley D."/>
            <person name="Bolton D."/>
            <person name="Fanning S."/>
        </authorList>
    </citation>
    <scope>NUCLEOTIDE SEQUENCE [LARGE SCALE GENOMIC DNA]</scope>
    <source>
        <strain evidence="3">DSM 8809</strain>
    </source>
</reference>
<evidence type="ECO:0000313" key="3">
    <source>
        <dbReference type="Proteomes" id="UP000182569"/>
    </source>
</evidence>
<organism evidence="2 3">
    <name type="scientific">Clostridium estertheticum subsp. estertheticum</name>
    <dbReference type="NCBI Taxonomy" id="1552"/>
    <lineage>
        <taxon>Bacteria</taxon>
        <taxon>Bacillati</taxon>
        <taxon>Bacillota</taxon>
        <taxon>Clostridia</taxon>
        <taxon>Eubacteriales</taxon>
        <taxon>Clostridiaceae</taxon>
        <taxon>Clostridium</taxon>
    </lineage>
</organism>
<dbReference type="KEGG" id="ceu:A7L45_16255"/>
<keyword evidence="1" id="KW-0812">Transmembrane</keyword>